<keyword evidence="1" id="KW-0472">Membrane</keyword>
<name>A0ABV7VRV3_9GAMM</name>
<reference evidence="3" key="1">
    <citation type="journal article" date="2019" name="Int. J. Syst. Evol. Microbiol.">
        <title>The Global Catalogue of Microorganisms (GCM) 10K type strain sequencing project: providing services to taxonomists for standard genome sequencing and annotation.</title>
        <authorList>
            <consortium name="The Broad Institute Genomics Platform"/>
            <consortium name="The Broad Institute Genome Sequencing Center for Infectious Disease"/>
            <person name="Wu L."/>
            <person name="Ma J."/>
        </authorList>
    </citation>
    <scope>NUCLEOTIDE SEQUENCE [LARGE SCALE GENOMIC DNA]</scope>
    <source>
        <strain evidence="3">KCTC 42424</strain>
    </source>
</reference>
<evidence type="ECO:0000313" key="3">
    <source>
        <dbReference type="Proteomes" id="UP001595722"/>
    </source>
</evidence>
<organism evidence="2 3">
    <name type="scientific">Bacterioplanoides pacificum</name>
    <dbReference type="NCBI Taxonomy" id="1171596"/>
    <lineage>
        <taxon>Bacteria</taxon>
        <taxon>Pseudomonadati</taxon>
        <taxon>Pseudomonadota</taxon>
        <taxon>Gammaproteobacteria</taxon>
        <taxon>Oceanospirillales</taxon>
        <taxon>Oceanospirillaceae</taxon>
        <taxon>Bacterioplanoides</taxon>
    </lineage>
</organism>
<proteinExistence type="predicted"/>
<evidence type="ECO:0000256" key="1">
    <source>
        <dbReference type="SAM" id="Phobius"/>
    </source>
</evidence>
<protein>
    <submittedName>
        <fullName evidence="2">Uncharacterized protein</fullName>
    </submittedName>
</protein>
<dbReference type="RefSeq" id="WP_376866151.1">
    <property type="nucleotide sequence ID" value="NZ_JBHRYB010000005.1"/>
</dbReference>
<dbReference type="EMBL" id="JBHRYB010000005">
    <property type="protein sequence ID" value="MFC3680261.1"/>
    <property type="molecule type" value="Genomic_DNA"/>
</dbReference>
<keyword evidence="3" id="KW-1185">Reference proteome</keyword>
<comment type="caution">
    <text evidence="2">The sequence shown here is derived from an EMBL/GenBank/DDBJ whole genome shotgun (WGS) entry which is preliminary data.</text>
</comment>
<accession>A0ABV7VRV3</accession>
<sequence length="138" mass="15858">MTDAFTLTAELQLVLVLLGVLLVVIVWWLKKRRTRLRARLIAERMATAGPVPRALYQRMECELRSYDMKASLVDKLIHSVWRQVAGHFGDEDMTVEQQEQAAMHMLQMHLDVLEMLSEDGLDQEHLDILEQSLDAGKS</sequence>
<gene>
    <name evidence="2" type="ORF">ACFOMG_09120</name>
</gene>
<feature type="transmembrane region" description="Helical" evidence="1">
    <location>
        <begin position="12"/>
        <end position="29"/>
    </location>
</feature>
<keyword evidence="1" id="KW-0812">Transmembrane</keyword>
<evidence type="ECO:0000313" key="2">
    <source>
        <dbReference type="EMBL" id="MFC3680261.1"/>
    </source>
</evidence>
<dbReference type="Proteomes" id="UP001595722">
    <property type="component" value="Unassembled WGS sequence"/>
</dbReference>
<keyword evidence="1" id="KW-1133">Transmembrane helix</keyword>